<feature type="region of interest" description="Disordered" evidence="1">
    <location>
        <begin position="1"/>
        <end position="29"/>
    </location>
</feature>
<accession>A0A0C1K7T6</accession>
<evidence type="ECO:0000256" key="1">
    <source>
        <dbReference type="SAM" id="MobiDB-lite"/>
    </source>
</evidence>
<dbReference type="RefSeq" id="WP_039677401.1">
    <property type="nucleotide sequence ID" value="NZ_JWIY01000001.1"/>
</dbReference>
<comment type="caution">
    <text evidence="2">The sequence shown here is derived from an EMBL/GenBank/DDBJ whole genome shotgun (WGS) entry which is preliminary data.</text>
</comment>
<name>A0A0C1K7T6_STRCV</name>
<sequence>MANEQNLIPINQRTKSEAREISQKGGLASGKVRRQQADLKRAFETLLSSEVNNEQMRDLLIGLGYDPTNEMALALVVLQKALNGDIKAFREIQELINKG</sequence>
<organism evidence="2 3">
    <name type="scientific">Streptococcus constellatus</name>
    <dbReference type="NCBI Taxonomy" id="76860"/>
    <lineage>
        <taxon>Bacteria</taxon>
        <taxon>Bacillati</taxon>
        <taxon>Bacillota</taxon>
        <taxon>Bacilli</taxon>
        <taxon>Lactobacillales</taxon>
        <taxon>Streptococcaceae</taxon>
        <taxon>Streptococcus</taxon>
        <taxon>Streptococcus anginosus group</taxon>
    </lineage>
</organism>
<feature type="compositionally biased region" description="Polar residues" evidence="1">
    <location>
        <begin position="1"/>
        <end position="13"/>
    </location>
</feature>
<evidence type="ECO:0000313" key="2">
    <source>
        <dbReference type="EMBL" id="KIC79115.1"/>
    </source>
</evidence>
<protein>
    <submittedName>
        <fullName evidence="2">Uncharacterized protein</fullName>
    </submittedName>
</protein>
<reference evidence="2 3" key="1">
    <citation type="submission" date="2014-12" db="EMBL/GenBank/DDBJ databases">
        <title>Partial genome sequence of Streptococcus constellatus KCOM 1650 (= ChDC B144).</title>
        <authorList>
            <person name="Kook J.-K."/>
            <person name="Park S.-N."/>
            <person name="Lim Y.K."/>
            <person name="Jo E."/>
        </authorList>
    </citation>
    <scope>NUCLEOTIDE SEQUENCE [LARGE SCALE GENOMIC DNA]</scope>
    <source>
        <strain evidence="2 3">KCOM 1650</strain>
    </source>
</reference>
<proteinExistence type="predicted"/>
<dbReference type="EMBL" id="JWIY01000001">
    <property type="protein sequence ID" value="KIC79115.1"/>
    <property type="molecule type" value="Genomic_DNA"/>
</dbReference>
<dbReference type="OrthoDB" id="2224795at2"/>
<evidence type="ECO:0000313" key="3">
    <source>
        <dbReference type="Proteomes" id="UP000031339"/>
    </source>
</evidence>
<gene>
    <name evidence="2" type="ORF">RN79_05595</name>
</gene>
<dbReference type="Proteomes" id="UP000031339">
    <property type="component" value="Unassembled WGS sequence"/>
</dbReference>
<dbReference type="AlphaFoldDB" id="A0A0C1K7T6"/>